<reference evidence="1" key="1">
    <citation type="submission" date="2020-11" db="EMBL/GenBank/DDBJ databases">
        <authorList>
            <person name="Tran Van P."/>
        </authorList>
    </citation>
    <scope>NUCLEOTIDE SEQUENCE</scope>
</reference>
<organism evidence="1">
    <name type="scientific">Timema poppense</name>
    <name type="common">Walking stick</name>
    <dbReference type="NCBI Taxonomy" id="170557"/>
    <lineage>
        <taxon>Eukaryota</taxon>
        <taxon>Metazoa</taxon>
        <taxon>Ecdysozoa</taxon>
        <taxon>Arthropoda</taxon>
        <taxon>Hexapoda</taxon>
        <taxon>Insecta</taxon>
        <taxon>Pterygota</taxon>
        <taxon>Neoptera</taxon>
        <taxon>Polyneoptera</taxon>
        <taxon>Phasmatodea</taxon>
        <taxon>Timematodea</taxon>
        <taxon>Timematoidea</taxon>
        <taxon>Timematidae</taxon>
        <taxon>Timema</taxon>
    </lineage>
</organism>
<protein>
    <submittedName>
        <fullName evidence="1">Uncharacterized protein</fullName>
    </submittedName>
</protein>
<evidence type="ECO:0000313" key="1">
    <source>
        <dbReference type="EMBL" id="CAD7399856.1"/>
    </source>
</evidence>
<gene>
    <name evidence="1" type="ORF">TPSB3V08_LOCUS2343</name>
</gene>
<dbReference type="AlphaFoldDB" id="A0A7R9CNR6"/>
<accession>A0A7R9CNR6</accession>
<proteinExistence type="predicted"/>
<sequence>MVQSLVLDKCICEAVCLERGQTQPRENYCGATLIKKYQLQLGKLEGSLLPENEIGFTGQTFNQNSAWAPAIGLPLPTDWVTSEKFGRKRQECGATMSAEVGGSDVTSIQDEELLRRMCPPGLTESWIGPHAVHEPTVCHTCSDKRLAGERTGIGYLGLSATSHGGGPLMFERCHS</sequence>
<name>A0A7R9CNR6_TIMPO</name>
<dbReference type="EMBL" id="OD000921">
    <property type="protein sequence ID" value="CAD7399856.1"/>
    <property type="molecule type" value="Genomic_DNA"/>
</dbReference>